<keyword evidence="2" id="KW-0444">Lipid biosynthesis</keyword>
<dbReference type="PANTHER" id="PTHR10434">
    <property type="entry name" value="1-ACYL-SN-GLYCEROL-3-PHOSPHATE ACYLTRANSFERASE"/>
    <property type="match status" value="1"/>
</dbReference>
<dbReference type="GO" id="GO:0003841">
    <property type="term" value="F:1-acylglycerol-3-phosphate O-acyltransferase activity"/>
    <property type="evidence" value="ECO:0007669"/>
    <property type="project" value="TreeGrafter"/>
</dbReference>
<reference evidence="9 10" key="1">
    <citation type="submission" date="2019-02" db="EMBL/GenBank/DDBJ databases">
        <title>Genomic Encyclopedia of Type Strains, Phase IV (KMG-IV): sequencing the most valuable type-strain genomes for metagenomic binning, comparative biology and taxonomic classification.</title>
        <authorList>
            <person name="Goeker M."/>
        </authorList>
    </citation>
    <scope>NUCLEOTIDE SEQUENCE [LARGE SCALE GENOMIC DNA]</scope>
    <source>
        <strain evidence="9 10">DSM 101727</strain>
    </source>
</reference>
<accession>A0A4Q7KTB0</accession>
<keyword evidence="7" id="KW-0472">Membrane</keyword>
<evidence type="ECO:0000256" key="1">
    <source>
        <dbReference type="ARBA" id="ARBA00005189"/>
    </source>
</evidence>
<comment type="pathway">
    <text evidence="1">Lipid metabolism.</text>
</comment>
<proteinExistence type="predicted"/>
<feature type="transmembrane region" description="Helical" evidence="7">
    <location>
        <begin position="44"/>
        <end position="64"/>
    </location>
</feature>
<dbReference type="RefSeq" id="WP_242613385.1">
    <property type="nucleotide sequence ID" value="NZ_SGWQ01000004.1"/>
</dbReference>
<sequence>MTSQVSGSSEAPGAHPYFPVSPCGPHCLVGDEPKVSMAKRLGRLFTAAGLVLIALIISPSFLVLPGRAREAVVRRSFRSILHAFGVRMEVYGAERLVVVPKERGARGALVVNNHVSWLDIFAINAVQPMRAQAKSDMRSWPVLGWLVAVAGTVWVVRDSLRQLPAAVDELATVLRNGSMVNVTPEGTTWCGLASGHFKPAMFQAAIDGGVPVRPVALRFRMENGRETPAPAFIGDETLIDSVRRVARLRGLVLEVHVLEDIAPGRAADRRELAELAEAAIGSALGRVQLPAQRRRRSVASPHPEPVRDPIDPDSLAAS</sequence>
<dbReference type="GO" id="GO:0006654">
    <property type="term" value="P:phosphatidic acid biosynthetic process"/>
    <property type="evidence" value="ECO:0007669"/>
    <property type="project" value="TreeGrafter"/>
</dbReference>
<organism evidence="9 10">
    <name type="scientific">Herbihabitans rhizosphaerae</name>
    <dbReference type="NCBI Taxonomy" id="1872711"/>
    <lineage>
        <taxon>Bacteria</taxon>
        <taxon>Bacillati</taxon>
        <taxon>Actinomycetota</taxon>
        <taxon>Actinomycetes</taxon>
        <taxon>Pseudonocardiales</taxon>
        <taxon>Pseudonocardiaceae</taxon>
        <taxon>Herbihabitans</taxon>
    </lineage>
</organism>
<dbReference type="SMART" id="SM00563">
    <property type="entry name" value="PlsC"/>
    <property type="match status" value="1"/>
</dbReference>
<feature type="transmembrane region" description="Helical" evidence="7">
    <location>
        <begin position="139"/>
        <end position="156"/>
    </location>
</feature>
<keyword evidence="5 9" id="KW-0012">Acyltransferase</keyword>
<dbReference type="EMBL" id="SGWQ01000004">
    <property type="protein sequence ID" value="RZS39041.1"/>
    <property type="molecule type" value="Genomic_DNA"/>
</dbReference>
<keyword evidence="7" id="KW-0812">Transmembrane</keyword>
<name>A0A4Q7KTB0_9PSEU</name>
<dbReference type="Proteomes" id="UP000294257">
    <property type="component" value="Unassembled WGS sequence"/>
</dbReference>
<evidence type="ECO:0000259" key="8">
    <source>
        <dbReference type="SMART" id="SM00563"/>
    </source>
</evidence>
<keyword evidence="4" id="KW-0443">Lipid metabolism</keyword>
<dbReference type="CDD" id="cd07989">
    <property type="entry name" value="LPLAT_AGPAT-like"/>
    <property type="match status" value="1"/>
</dbReference>
<evidence type="ECO:0000256" key="3">
    <source>
        <dbReference type="ARBA" id="ARBA00022679"/>
    </source>
</evidence>
<comment type="caution">
    <text evidence="9">The sequence shown here is derived from an EMBL/GenBank/DDBJ whole genome shotgun (WGS) entry which is preliminary data.</text>
</comment>
<protein>
    <submittedName>
        <fullName evidence="9">1-acyl-sn-glycerol-3-phosphate acyltransferase</fullName>
    </submittedName>
</protein>
<evidence type="ECO:0000256" key="6">
    <source>
        <dbReference type="SAM" id="MobiDB-lite"/>
    </source>
</evidence>
<feature type="domain" description="Phospholipid/glycerol acyltransferase" evidence="8">
    <location>
        <begin position="108"/>
        <end position="220"/>
    </location>
</feature>
<keyword evidence="7" id="KW-1133">Transmembrane helix</keyword>
<feature type="region of interest" description="Disordered" evidence="6">
    <location>
        <begin position="290"/>
        <end position="318"/>
    </location>
</feature>
<dbReference type="Pfam" id="PF01553">
    <property type="entry name" value="Acyltransferase"/>
    <property type="match status" value="1"/>
</dbReference>
<dbReference type="PANTHER" id="PTHR10434:SF64">
    <property type="entry name" value="1-ACYL-SN-GLYCEROL-3-PHOSPHATE ACYLTRANSFERASE-RELATED"/>
    <property type="match status" value="1"/>
</dbReference>
<evidence type="ECO:0000313" key="9">
    <source>
        <dbReference type="EMBL" id="RZS39041.1"/>
    </source>
</evidence>
<keyword evidence="3 9" id="KW-0808">Transferase</keyword>
<dbReference type="AlphaFoldDB" id="A0A4Q7KTB0"/>
<dbReference type="SUPFAM" id="SSF69593">
    <property type="entry name" value="Glycerol-3-phosphate (1)-acyltransferase"/>
    <property type="match status" value="1"/>
</dbReference>
<evidence type="ECO:0000256" key="5">
    <source>
        <dbReference type="ARBA" id="ARBA00023315"/>
    </source>
</evidence>
<evidence type="ECO:0000256" key="4">
    <source>
        <dbReference type="ARBA" id="ARBA00023098"/>
    </source>
</evidence>
<evidence type="ECO:0000256" key="7">
    <source>
        <dbReference type="SAM" id="Phobius"/>
    </source>
</evidence>
<evidence type="ECO:0000256" key="2">
    <source>
        <dbReference type="ARBA" id="ARBA00022516"/>
    </source>
</evidence>
<dbReference type="InterPro" id="IPR002123">
    <property type="entry name" value="Plipid/glycerol_acylTrfase"/>
</dbReference>
<gene>
    <name evidence="9" type="ORF">EV193_104252</name>
</gene>
<evidence type="ECO:0000313" key="10">
    <source>
        <dbReference type="Proteomes" id="UP000294257"/>
    </source>
</evidence>
<keyword evidence="10" id="KW-1185">Reference proteome</keyword>